<name>A0A8D0LQB9_PIG</name>
<reference evidence="2" key="1">
    <citation type="submission" date="2025-08" db="UniProtKB">
        <authorList>
            <consortium name="Ensembl"/>
        </authorList>
    </citation>
    <scope>IDENTIFICATION</scope>
</reference>
<accession>A0A8D0LQB9</accession>
<dbReference type="Proteomes" id="UP000694570">
    <property type="component" value="Unplaced"/>
</dbReference>
<feature type="transmembrane region" description="Helical" evidence="1">
    <location>
        <begin position="55"/>
        <end position="77"/>
    </location>
</feature>
<keyword evidence="1" id="KW-0472">Membrane</keyword>
<keyword evidence="1" id="KW-1133">Transmembrane helix</keyword>
<dbReference type="AlphaFoldDB" id="A0A8D0LQB9"/>
<dbReference type="Ensembl" id="ENSSSCT00030075334.1">
    <property type="protein sequence ID" value="ENSSSCP00030034436.1"/>
    <property type="gene ID" value="ENSSSCG00030054068.1"/>
</dbReference>
<evidence type="ECO:0000313" key="2">
    <source>
        <dbReference type="Ensembl" id="ENSSSCP00030034436.1"/>
    </source>
</evidence>
<sequence length="123" mass="13993">MEPTPEAYSLKRYNMRVSSSIHVAANGIIWFFFMAEYYSIVYVYHIFLIQSSVDGHLGCFHVLAIVNSAAVNMRVHVSFSRKVLSRYMPKSGIDGSYGSSMYSFLRYLQGRRSWMDGVLGVNG</sequence>
<evidence type="ECO:0000313" key="3">
    <source>
        <dbReference type="Proteomes" id="UP000694570"/>
    </source>
</evidence>
<keyword evidence="1" id="KW-0812">Transmembrane</keyword>
<proteinExistence type="predicted"/>
<feature type="transmembrane region" description="Helical" evidence="1">
    <location>
        <begin position="21"/>
        <end position="49"/>
    </location>
</feature>
<evidence type="ECO:0000256" key="1">
    <source>
        <dbReference type="SAM" id="Phobius"/>
    </source>
</evidence>
<organism evidence="2 3">
    <name type="scientific">Sus scrofa</name>
    <name type="common">Pig</name>
    <dbReference type="NCBI Taxonomy" id="9823"/>
    <lineage>
        <taxon>Eukaryota</taxon>
        <taxon>Metazoa</taxon>
        <taxon>Chordata</taxon>
        <taxon>Craniata</taxon>
        <taxon>Vertebrata</taxon>
        <taxon>Euteleostomi</taxon>
        <taxon>Mammalia</taxon>
        <taxon>Eutheria</taxon>
        <taxon>Laurasiatheria</taxon>
        <taxon>Artiodactyla</taxon>
        <taxon>Suina</taxon>
        <taxon>Suidae</taxon>
        <taxon>Sus</taxon>
    </lineage>
</organism>
<protein>
    <submittedName>
        <fullName evidence="2">Uncharacterized protein</fullName>
    </submittedName>
</protein>